<gene>
    <name evidence="1" type="ORF">L248_0077</name>
</gene>
<name>U4TX60_9LACO</name>
<keyword evidence="2" id="KW-1185">Reference proteome</keyword>
<organism evidence="1 2">
    <name type="scientific">Schleiferilactobacillus shenzhenensis LY-73</name>
    <dbReference type="NCBI Taxonomy" id="1231336"/>
    <lineage>
        <taxon>Bacteria</taxon>
        <taxon>Bacillati</taxon>
        <taxon>Bacillota</taxon>
        <taxon>Bacilli</taxon>
        <taxon>Lactobacillales</taxon>
        <taxon>Lactobacillaceae</taxon>
        <taxon>Schleiferilactobacillus</taxon>
    </lineage>
</organism>
<dbReference type="AlphaFoldDB" id="U4TX60"/>
<proteinExistence type="predicted"/>
<evidence type="ECO:0000313" key="2">
    <source>
        <dbReference type="Proteomes" id="UP000030647"/>
    </source>
</evidence>
<accession>U4TX60</accession>
<dbReference type="Proteomes" id="UP000030647">
    <property type="component" value="Unassembled WGS sequence"/>
</dbReference>
<evidence type="ECO:0000313" key="1">
    <source>
        <dbReference type="EMBL" id="ERL66398.1"/>
    </source>
</evidence>
<dbReference type="EMBL" id="KI271582">
    <property type="protein sequence ID" value="ERL66398.1"/>
    <property type="molecule type" value="Genomic_DNA"/>
</dbReference>
<sequence>MGEKAIIPGLAGGTEMKCFSKTLSSKTADFRSFSLIFVKKSTVPVI</sequence>
<protein>
    <submittedName>
        <fullName evidence="1">Uncharacterized protein</fullName>
    </submittedName>
</protein>
<reference evidence="2" key="1">
    <citation type="journal article" date="2013" name="Genome Announc.">
        <title>Whole-Genome Sequencing of Lactobacillus shenzhenensis Strain LY-73T.</title>
        <authorList>
            <person name="Lin Z."/>
            <person name="Liu Z."/>
            <person name="Yang R."/>
            <person name="Zou Y."/>
            <person name="Wan D."/>
            <person name="Chen J."/>
            <person name="Guo M."/>
            <person name="Zhao J."/>
            <person name="Fang C."/>
            <person name="Yang R."/>
            <person name="Liu F."/>
        </authorList>
    </citation>
    <scope>NUCLEOTIDE SEQUENCE [LARGE SCALE GENOMIC DNA]</scope>
    <source>
        <strain evidence="2">LY-73</strain>
    </source>
</reference>
<dbReference type="HOGENOM" id="CLU_3185252_0_0_9"/>